<evidence type="ECO:0000313" key="1">
    <source>
        <dbReference type="EMBL" id="KAB2444909.1"/>
    </source>
</evidence>
<evidence type="ECO:0000313" key="2">
    <source>
        <dbReference type="Proteomes" id="UP000470409"/>
    </source>
</evidence>
<organism evidence="1 2">
    <name type="scientific">Bacillus luti</name>
    <dbReference type="NCBI Taxonomy" id="2026191"/>
    <lineage>
        <taxon>Bacteria</taxon>
        <taxon>Bacillati</taxon>
        <taxon>Bacillota</taxon>
        <taxon>Bacilli</taxon>
        <taxon>Bacillales</taxon>
        <taxon>Bacillaceae</taxon>
        <taxon>Bacillus</taxon>
        <taxon>Bacillus cereus group</taxon>
    </lineage>
</organism>
<dbReference type="AlphaFoldDB" id="A0A7V7SAU9"/>
<comment type="caution">
    <text evidence="1">The sequence shown here is derived from an EMBL/GenBank/DDBJ whole genome shotgun (WGS) entry which is preliminary data.</text>
</comment>
<proteinExistence type="predicted"/>
<dbReference type="EMBL" id="WBPG01000008">
    <property type="protein sequence ID" value="KAB2444909.1"/>
    <property type="molecule type" value="Genomic_DNA"/>
</dbReference>
<gene>
    <name evidence="1" type="ORF">F8163_06905</name>
</gene>
<protein>
    <submittedName>
        <fullName evidence="1">Uncharacterized protein</fullName>
    </submittedName>
</protein>
<dbReference type="Proteomes" id="UP000470409">
    <property type="component" value="Unassembled WGS sequence"/>
</dbReference>
<accession>A0A7V7SAU9</accession>
<name>A0A7V7SAU9_9BACI</name>
<reference evidence="1 2" key="1">
    <citation type="submission" date="2019-10" db="EMBL/GenBank/DDBJ databases">
        <title>Bacillus from the desert of Cuatro Cinegas, Coahuila.</title>
        <authorList>
            <person name="Olmedo-Alvarez G."/>
            <person name="Saldana S."/>
            <person name="Barcelo D."/>
        </authorList>
    </citation>
    <scope>NUCLEOTIDE SEQUENCE [LARGE SCALE GENOMIC DNA]</scope>
    <source>
        <strain evidence="1 2">CH155b_5T</strain>
    </source>
</reference>
<sequence length="363" mass="42171">MECFETRYLDVKSMLENLEERLLLHELTVDVPSGKRSFFIYKGDMSQAKATVFFVIAHGLSLDESGELYEAFDNEFSLSTSKEKKLLSLSSGGWIGIINQKQQNKTFLILHTNKKEGTRYSLDLLEEYIKGCFLALTLLEYKGFELKDVCLPVIGRKGIETEHHLVAINMMIQYATNWLRDTSCCEKLSYFLYVKQDNDVWMNSLEKALKGTNIAPDFDEIIRNLRKKIVSEINNISVKNDFYTSALNRIKQELEKREDSSRNVAVLCKSLIIEINKDICRIAGMPVSSFRKNIIEIKRNKVVEEWMINHFIILYEYNEDGSDNIPLYGPKTLEKDDIAIMYFTLLRVIKFLNKMLPKRMNVE</sequence>
<dbReference type="RefSeq" id="WP_192797852.1">
    <property type="nucleotide sequence ID" value="NZ_WBPG01000008.1"/>
</dbReference>